<feature type="region of interest" description="Disordered" evidence="1">
    <location>
        <begin position="1"/>
        <end position="20"/>
    </location>
</feature>
<evidence type="ECO:0000313" key="3">
    <source>
        <dbReference type="Proteomes" id="UP000183080"/>
    </source>
</evidence>
<dbReference type="EMBL" id="MIZA01000010">
    <property type="protein sequence ID" value="OIR20634.1"/>
    <property type="molecule type" value="Genomic_DNA"/>
</dbReference>
<dbReference type="AlphaFoldDB" id="A0A1J5TI59"/>
<evidence type="ECO:0000313" key="2">
    <source>
        <dbReference type="EMBL" id="OIR20634.1"/>
    </source>
</evidence>
<evidence type="ECO:0000256" key="1">
    <source>
        <dbReference type="SAM" id="MobiDB-lite"/>
    </source>
</evidence>
<dbReference type="STRING" id="1888995.BD935_04870"/>
<reference evidence="2 3" key="1">
    <citation type="submission" date="2016-08" db="EMBL/GenBank/DDBJ databases">
        <title>New Insights into Marine Group III Euryarchaeota, from dark to light.</title>
        <authorList>
            <person name="Haro-Moreno J.M."/>
            <person name="Rodriguez-Valera F."/>
            <person name="Lopez-Garcia P."/>
            <person name="Moreira D."/>
            <person name="Martin-Cuadrado A.B."/>
        </authorList>
    </citation>
    <scope>NUCLEOTIDE SEQUENCE [LARGE SCALE GENOMIC DNA]</scope>
    <source>
        <strain evidence="2">CG-Epi1</strain>
    </source>
</reference>
<comment type="caution">
    <text evidence="2">The sequence shown here is derived from an EMBL/GenBank/DDBJ whole genome shotgun (WGS) entry which is preliminary data.</text>
</comment>
<sequence>MTPTNDSNKSAPIPATSPTLSPTLSAIVAGFLGSSSGIPASTLPTKSAPTSAPLVKIPPPNLAKIEIREAPKPRATSALTISLSSISNFNNK</sequence>
<gene>
    <name evidence="2" type="ORF">BD935_04870</name>
</gene>
<organism evidence="2 3">
    <name type="scientific">Marine Group III euryarchaeote CG-Epi1</name>
    <dbReference type="NCBI Taxonomy" id="1888995"/>
    <lineage>
        <taxon>Archaea</taxon>
        <taxon>Methanobacteriati</taxon>
        <taxon>Thermoplasmatota</taxon>
        <taxon>Thermoplasmata</taxon>
        <taxon>Candidatus Thermoprofundales</taxon>
    </lineage>
</organism>
<proteinExistence type="predicted"/>
<protein>
    <submittedName>
        <fullName evidence="2">Uncharacterized protein</fullName>
    </submittedName>
</protein>
<accession>A0A1J5TI59</accession>
<dbReference type="Proteomes" id="UP000183080">
    <property type="component" value="Unassembled WGS sequence"/>
</dbReference>
<name>A0A1J5TI59_9ARCH</name>